<feature type="transmembrane region" description="Helical" evidence="9">
    <location>
        <begin position="291"/>
        <end position="316"/>
    </location>
</feature>
<feature type="transmembrane region" description="Helical" evidence="9">
    <location>
        <begin position="479"/>
        <end position="500"/>
    </location>
</feature>
<keyword evidence="2" id="KW-0716">Sensory transduction</keyword>
<proteinExistence type="predicted"/>
<dbReference type="EMBL" id="CAJPEV010000233">
    <property type="protein sequence ID" value="CAG0882740.1"/>
    <property type="molecule type" value="Genomic_DNA"/>
</dbReference>
<keyword evidence="4 7" id="KW-0040">ANK repeat</keyword>
<dbReference type="Gene3D" id="1.25.40.20">
    <property type="entry name" value="Ankyrin repeat-containing domain"/>
    <property type="match status" value="1"/>
</dbReference>
<dbReference type="EMBL" id="LR899750">
    <property type="protein sequence ID" value="CAD7242211.1"/>
    <property type="molecule type" value="Genomic_DNA"/>
</dbReference>
<dbReference type="InterPro" id="IPR052076">
    <property type="entry name" value="TRP_cation_channel"/>
</dbReference>
<dbReference type="InterPro" id="IPR002110">
    <property type="entry name" value="Ankyrin_rpt"/>
</dbReference>
<evidence type="ECO:0000256" key="4">
    <source>
        <dbReference type="ARBA" id="ARBA00023043"/>
    </source>
</evidence>
<dbReference type="PANTHER" id="PTHR47143">
    <property type="entry name" value="TRANSIENT RECEPTOR POTENTIAL CATION CHANNEL PROTEIN PAINLESS"/>
    <property type="match status" value="1"/>
</dbReference>
<evidence type="ECO:0000256" key="7">
    <source>
        <dbReference type="PROSITE-ProRule" id="PRU00023"/>
    </source>
</evidence>
<protein>
    <recommendedName>
        <fullName evidence="12">Ion transport domain-containing protein</fullName>
    </recommendedName>
</protein>
<feature type="transmembrane region" description="Helical" evidence="9">
    <location>
        <begin position="535"/>
        <end position="557"/>
    </location>
</feature>
<feature type="transmembrane region" description="Helical" evidence="9">
    <location>
        <begin position="453"/>
        <end position="472"/>
    </location>
</feature>
<feature type="compositionally biased region" description="Basic and acidic residues" evidence="8">
    <location>
        <begin position="27"/>
        <end position="42"/>
    </location>
</feature>
<keyword evidence="3" id="KW-0677">Repeat</keyword>
<evidence type="ECO:0000256" key="1">
    <source>
        <dbReference type="ARBA" id="ARBA00022448"/>
    </source>
</evidence>
<evidence type="ECO:0008006" key="12">
    <source>
        <dbReference type="Google" id="ProtNLM"/>
    </source>
</evidence>
<dbReference type="AlphaFoldDB" id="A0A7R8X1X4"/>
<dbReference type="Proteomes" id="UP000677054">
    <property type="component" value="Unassembled WGS sequence"/>
</dbReference>
<evidence type="ECO:0000313" key="11">
    <source>
        <dbReference type="Proteomes" id="UP000677054"/>
    </source>
</evidence>
<keyword evidence="6" id="KW-0407">Ion channel</keyword>
<evidence type="ECO:0000313" key="10">
    <source>
        <dbReference type="EMBL" id="CAD7242211.1"/>
    </source>
</evidence>
<evidence type="ECO:0000256" key="6">
    <source>
        <dbReference type="ARBA" id="ARBA00023303"/>
    </source>
</evidence>
<keyword evidence="1" id="KW-0813">Transport</keyword>
<dbReference type="PANTHER" id="PTHR47143:SF4">
    <property type="entry name" value="TRANSIENT RECEPTOR POTENTIAL CATION CHANNEL PROTEIN PAINLESS"/>
    <property type="match status" value="1"/>
</dbReference>
<evidence type="ECO:0000256" key="5">
    <source>
        <dbReference type="ARBA" id="ARBA00023065"/>
    </source>
</evidence>
<dbReference type="GO" id="GO:0034220">
    <property type="term" value="P:monoatomic ion transmembrane transport"/>
    <property type="evidence" value="ECO:0007669"/>
    <property type="project" value="UniProtKB-KW"/>
</dbReference>
<dbReference type="SUPFAM" id="SSF48403">
    <property type="entry name" value="Ankyrin repeat"/>
    <property type="match status" value="1"/>
</dbReference>
<dbReference type="PROSITE" id="PS50088">
    <property type="entry name" value="ANK_REPEAT"/>
    <property type="match status" value="1"/>
</dbReference>
<evidence type="ECO:0000256" key="8">
    <source>
        <dbReference type="SAM" id="MobiDB-lite"/>
    </source>
</evidence>
<feature type="region of interest" description="Disordered" evidence="8">
    <location>
        <begin position="1"/>
        <end position="62"/>
    </location>
</feature>
<dbReference type="GO" id="GO:0022857">
    <property type="term" value="F:transmembrane transporter activity"/>
    <property type="evidence" value="ECO:0007669"/>
    <property type="project" value="TreeGrafter"/>
</dbReference>
<keyword evidence="5" id="KW-0406">Ion transport</keyword>
<evidence type="ECO:0000256" key="9">
    <source>
        <dbReference type="SAM" id="Phobius"/>
    </source>
</evidence>
<name>A0A7R8X1X4_9CRUS</name>
<evidence type="ECO:0000256" key="3">
    <source>
        <dbReference type="ARBA" id="ARBA00022737"/>
    </source>
</evidence>
<keyword evidence="9" id="KW-1133">Transmembrane helix</keyword>
<organism evidence="10">
    <name type="scientific">Darwinula stevensoni</name>
    <dbReference type="NCBI Taxonomy" id="69355"/>
    <lineage>
        <taxon>Eukaryota</taxon>
        <taxon>Metazoa</taxon>
        <taxon>Ecdysozoa</taxon>
        <taxon>Arthropoda</taxon>
        <taxon>Crustacea</taxon>
        <taxon>Oligostraca</taxon>
        <taxon>Ostracoda</taxon>
        <taxon>Podocopa</taxon>
        <taxon>Podocopida</taxon>
        <taxon>Darwinulocopina</taxon>
        <taxon>Darwinuloidea</taxon>
        <taxon>Darwinulidae</taxon>
        <taxon>Darwinula</taxon>
    </lineage>
</organism>
<gene>
    <name evidence="10" type="ORF">DSTB1V02_LOCUS2182</name>
</gene>
<keyword evidence="9" id="KW-0472">Membrane</keyword>
<dbReference type="OrthoDB" id="2157354at2759"/>
<sequence length="563" mass="65419">MPTMTSTGRINEESDSEGENIPLADNAKPDEEGHEQQVHEGDTTNDGNKVQETVEDGSGGERDEMNLYLESAYLVNTLKKLAVKLNELENKPARDNRLKEKQTKVKKEIEEILDKRTHSLGMDFKDHNFRTLLHWGCILGNDYMVSLFLEKGADPNCQDKWWNTPLHYATYFCPGVVLKLLEKGAKIWIHNEKYESPLQRISPDTLREYLDGCMHENGRGYDYKAQLDLTFLIPPKESKESKDVEKSKVEESMFAETTCLWWITKSPQHHVVLKHPVITAFLDLKWQQISMIYKLLCIVYMLYLVLLYFFLNAGAFHSMQEARKSMTKLGNETRLGADCTVYQSLQDLESAASSVKDNFTQRLSLDEKAYFQYMPKGWTVVRFVLVAFNSLILFLEFLQLLYLGESIDDSHYLEDFYRYHRRYMHKEKHLLYLTPTTSPQEWENFSLSEVIRIGSQLPFFSLYVHMFITIAVKLLKLIFWSWSVLVIMYSSIFMLLFYTVDEFSSFLLSLSKTITMFIGEFGYENIPFERYGGLSHFAFLTFVIIVTVILMNVLGLADPLCVL</sequence>
<feature type="transmembrane region" description="Helical" evidence="9">
    <location>
        <begin position="380"/>
        <end position="402"/>
    </location>
</feature>
<dbReference type="Pfam" id="PF13637">
    <property type="entry name" value="Ank_4"/>
    <property type="match status" value="1"/>
</dbReference>
<dbReference type="GO" id="GO:1902495">
    <property type="term" value="C:transmembrane transporter complex"/>
    <property type="evidence" value="ECO:0007669"/>
    <property type="project" value="TreeGrafter"/>
</dbReference>
<reference evidence="10" key="1">
    <citation type="submission" date="2020-11" db="EMBL/GenBank/DDBJ databases">
        <authorList>
            <person name="Tran Van P."/>
        </authorList>
    </citation>
    <scope>NUCLEOTIDE SEQUENCE</scope>
</reference>
<keyword evidence="9" id="KW-0812">Transmembrane</keyword>
<feature type="repeat" description="ANK" evidence="7">
    <location>
        <begin position="128"/>
        <end position="160"/>
    </location>
</feature>
<dbReference type="SMART" id="SM00248">
    <property type="entry name" value="ANK"/>
    <property type="match status" value="2"/>
</dbReference>
<evidence type="ECO:0000256" key="2">
    <source>
        <dbReference type="ARBA" id="ARBA00022606"/>
    </source>
</evidence>
<accession>A0A7R8X1X4</accession>
<keyword evidence="11" id="KW-1185">Reference proteome</keyword>
<dbReference type="InterPro" id="IPR036770">
    <property type="entry name" value="Ankyrin_rpt-contain_sf"/>
</dbReference>